<dbReference type="Gramene" id="TraesLAC3D03G01858890.1">
    <property type="protein sequence ID" value="TraesLAC3D03G01858890.1.CDS1"/>
    <property type="gene ID" value="TraesLAC3D03G01858890"/>
</dbReference>
<organism evidence="9">
    <name type="scientific">Triticum aestivum</name>
    <name type="common">Wheat</name>
    <dbReference type="NCBI Taxonomy" id="4565"/>
    <lineage>
        <taxon>Eukaryota</taxon>
        <taxon>Viridiplantae</taxon>
        <taxon>Streptophyta</taxon>
        <taxon>Embryophyta</taxon>
        <taxon>Tracheophyta</taxon>
        <taxon>Spermatophyta</taxon>
        <taxon>Magnoliopsida</taxon>
        <taxon>Liliopsida</taxon>
        <taxon>Poales</taxon>
        <taxon>Poaceae</taxon>
        <taxon>BOP clade</taxon>
        <taxon>Pooideae</taxon>
        <taxon>Triticodae</taxon>
        <taxon>Triticeae</taxon>
        <taxon>Triticinae</taxon>
        <taxon>Triticum</taxon>
    </lineage>
</organism>
<dbReference type="Proteomes" id="UP000019116">
    <property type="component" value="Chromosome 3D"/>
</dbReference>
<evidence type="ECO:0000313" key="9">
    <source>
        <dbReference type="EnsemblPlants" id="TraesCS3D02G292800.1.cds1"/>
    </source>
</evidence>
<proteinExistence type="inferred from homology"/>
<accession>A0A3B6GVT5</accession>
<feature type="region of interest" description="Disordered" evidence="7">
    <location>
        <begin position="56"/>
        <end position="78"/>
    </location>
</feature>
<evidence type="ECO:0000256" key="4">
    <source>
        <dbReference type="ARBA" id="ARBA00022729"/>
    </source>
</evidence>
<feature type="compositionally biased region" description="Basic and acidic residues" evidence="7">
    <location>
        <begin position="56"/>
        <end position="68"/>
    </location>
</feature>
<evidence type="ECO:0000256" key="5">
    <source>
        <dbReference type="ARBA" id="ARBA00023180"/>
    </source>
</evidence>
<dbReference type="Gramene" id="TraesSYM3D03G01941280.1">
    <property type="protein sequence ID" value="TraesSYM3D03G01941280.1.CDS1"/>
    <property type="gene ID" value="TraesSYM3D03G01941280"/>
</dbReference>
<dbReference type="Gramene" id="TraesJUL3D03G01935140.1">
    <property type="protein sequence ID" value="TraesJUL3D03G01935140.1.CDS1"/>
    <property type="gene ID" value="TraesJUL3D03G01935140"/>
</dbReference>
<feature type="chain" id="PRO_5043174518" evidence="8">
    <location>
        <begin position="19"/>
        <end position="78"/>
    </location>
</feature>
<dbReference type="Gramene" id="TraesMAC3D03G01915790.1">
    <property type="protein sequence ID" value="TraesMAC3D03G01915790.1.CDS1"/>
    <property type="gene ID" value="TraesMAC3D03G01915790"/>
</dbReference>
<evidence type="ECO:0000313" key="10">
    <source>
        <dbReference type="Proteomes" id="UP000019116"/>
    </source>
</evidence>
<dbReference type="GO" id="GO:0033612">
    <property type="term" value="F:receptor serine/threonine kinase binding"/>
    <property type="evidence" value="ECO:0000318"/>
    <property type="project" value="GO_Central"/>
</dbReference>
<dbReference type="Gramene" id="TraesCS3D02G292800.1">
    <property type="protein sequence ID" value="TraesCS3D02G292800.1.cds1"/>
    <property type="gene ID" value="TraesCS3D02G292800"/>
</dbReference>
<dbReference type="Gramene" id="TraesJAG3D03G01925460.1">
    <property type="protein sequence ID" value="TraesJAG3D03G01925460.1.CDS1"/>
    <property type="gene ID" value="TraesJAG3D03G01925460"/>
</dbReference>
<evidence type="ECO:0000256" key="6">
    <source>
        <dbReference type="ARBA" id="ARBA00023278"/>
    </source>
</evidence>
<dbReference type="OMA" id="WNMRRAL"/>
<dbReference type="Gramene" id="TraesNOR3D03G01943990.1">
    <property type="protein sequence ID" value="TraesNOR3D03G01943990.1.CDS1"/>
    <property type="gene ID" value="TraesNOR3D03G01943990"/>
</dbReference>
<dbReference type="Gramene" id="TraesCAD_scaffold_037282_01G000200.1">
    <property type="protein sequence ID" value="TraesCAD_scaffold_037282_01G000200.1"/>
    <property type="gene ID" value="TraesCAD_scaffold_037282_01G000200"/>
</dbReference>
<dbReference type="InterPro" id="IPR039616">
    <property type="entry name" value="CLE1-4"/>
</dbReference>
<evidence type="ECO:0000256" key="7">
    <source>
        <dbReference type="SAM" id="MobiDB-lite"/>
    </source>
</evidence>
<dbReference type="Gramene" id="TraesROB_scaffold_103533_01G000200.1">
    <property type="protein sequence ID" value="TraesROB_scaffold_103533_01G000200.1"/>
    <property type="gene ID" value="TraesROB_scaffold_103533_01G000200"/>
</dbReference>
<dbReference type="Gramene" id="TraesARI3D03G01950940.1">
    <property type="protein sequence ID" value="TraesARI3D03G01950940.1.CDS1"/>
    <property type="gene ID" value="TraesARI3D03G01950940"/>
</dbReference>
<comment type="subcellular location">
    <subcellularLocation>
        <location evidence="1">Secreted</location>
    </subcellularLocation>
</comment>
<comment type="similarity">
    <text evidence="2">Belongs to the CLV3/ESR signal peptide family.</text>
</comment>
<sequence>MAARVGAVVLCMFLIVSAGLVATPTEARAVPDVVYSAAAGNAAGGGIRRGRWNSARRLEGDAARKREVPGGPDPQHHH</sequence>
<keyword evidence="4 8" id="KW-0732">Signal</keyword>
<keyword evidence="10" id="KW-1185">Reference proteome</keyword>
<evidence type="ECO:0000256" key="2">
    <source>
        <dbReference type="ARBA" id="ARBA00005416"/>
    </source>
</evidence>
<evidence type="ECO:0000256" key="8">
    <source>
        <dbReference type="SAM" id="SignalP"/>
    </source>
</evidence>
<dbReference type="PANTHER" id="PTHR33869">
    <property type="entry name" value="CLAVATA3/ESR (CLE)-RELATED PROTEIN 3"/>
    <property type="match status" value="1"/>
</dbReference>
<dbReference type="Gramene" id="TraesCS3D03G0673000.1">
    <property type="protein sequence ID" value="TraesCS3D03G0673000.1.CDS1"/>
    <property type="gene ID" value="TraesCS3D03G0673000"/>
</dbReference>
<evidence type="ECO:0000256" key="3">
    <source>
        <dbReference type="ARBA" id="ARBA00022525"/>
    </source>
</evidence>
<dbReference type="Gramene" id="TraesSTA3D03G01912280.1">
    <property type="protein sequence ID" value="TraesSTA3D03G01912280.1.CDS1"/>
    <property type="gene ID" value="TraesSTA3D03G01912280"/>
</dbReference>
<reference evidence="9" key="2">
    <citation type="submission" date="2018-10" db="UniProtKB">
        <authorList>
            <consortium name="EnsemblPlants"/>
        </authorList>
    </citation>
    <scope>IDENTIFICATION</scope>
</reference>
<dbReference type="Gramene" id="TraesPARA_EIv1.0_1124330.1">
    <property type="protein sequence ID" value="TraesPARA_EIv1.0_1124330.1.CDS1"/>
    <property type="gene ID" value="TraesPARA_EIv1.0_1124330"/>
</dbReference>
<keyword evidence="6" id="KW-0379">Hydroxylation</keyword>
<keyword evidence="5" id="KW-0325">Glycoprotein</keyword>
<keyword evidence="3" id="KW-0964">Secreted</keyword>
<dbReference type="PANTHER" id="PTHR33869:SF4">
    <property type="match status" value="1"/>
</dbReference>
<dbReference type="Gramene" id="TraesRN3D0100703800.1">
    <property type="protein sequence ID" value="TraesRN3D0100703800.1"/>
    <property type="gene ID" value="TraesRN3D0100703800"/>
</dbReference>
<dbReference type="Gramene" id="TraesWEE_scaffold_070121_01G000200.1">
    <property type="protein sequence ID" value="TraesWEE_scaffold_070121_01G000200.1"/>
    <property type="gene ID" value="TraesWEE_scaffold_070121_01G000200"/>
</dbReference>
<name>A0A3B6GVT5_WHEAT</name>
<dbReference type="AlphaFoldDB" id="A0A3B6GVT5"/>
<dbReference type="OrthoDB" id="10534374at2759"/>
<protein>
    <submittedName>
        <fullName evidence="9">Uncharacterized protein</fullName>
    </submittedName>
</protein>
<dbReference type="EnsemblPlants" id="TraesCS3D02G292800.1">
    <property type="protein sequence ID" value="TraesCS3D02G292800.1.cds1"/>
    <property type="gene ID" value="TraesCS3D02G292800"/>
</dbReference>
<dbReference type="Gramene" id="TraesCLE_scaffold_071160_01G000200.1">
    <property type="protein sequence ID" value="TraesCLE_scaffold_071160_01G000200.1"/>
    <property type="gene ID" value="TraesCLE_scaffold_071160_01G000200"/>
</dbReference>
<evidence type="ECO:0000256" key="1">
    <source>
        <dbReference type="ARBA" id="ARBA00004613"/>
    </source>
</evidence>
<dbReference type="GO" id="GO:0005576">
    <property type="term" value="C:extracellular region"/>
    <property type="evidence" value="ECO:0007669"/>
    <property type="project" value="UniProtKB-SubCell"/>
</dbReference>
<dbReference type="Gramene" id="TraesLDM3D03G01915540.1">
    <property type="protein sequence ID" value="TraesLDM3D03G01915540.1.CDS1"/>
    <property type="gene ID" value="TraesLDM3D03G01915540"/>
</dbReference>
<reference evidence="9" key="1">
    <citation type="submission" date="2018-08" db="EMBL/GenBank/DDBJ databases">
        <authorList>
            <person name="Rossello M."/>
        </authorList>
    </citation>
    <scope>NUCLEOTIDE SEQUENCE [LARGE SCALE GENOMIC DNA]</scope>
    <source>
        <strain evidence="9">cv. Chinese Spring</strain>
    </source>
</reference>
<feature type="signal peptide" evidence="8">
    <location>
        <begin position="1"/>
        <end position="18"/>
    </location>
</feature>